<keyword evidence="8" id="KW-0406">Ion transport</keyword>
<evidence type="ECO:0000256" key="12">
    <source>
        <dbReference type="PROSITE-ProRule" id="PRU01360"/>
    </source>
</evidence>
<keyword evidence="11 12" id="KW-0998">Cell outer membrane</keyword>
<reference evidence="14 15" key="1">
    <citation type="journal article" date="2019" name="Genome Biol. Evol.">
        <title>Day and night: Metabolic profiles and evolutionary relationships of six axenic non-marine cyanobacteria.</title>
        <authorList>
            <person name="Will S.E."/>
            <person name="Henke P."/>
            <person name="Boedeker C."/>
            <person name="Huang S."/>
            <person name="Brinkmann H."/>
            <person name="Rohde M."/>
            <person name="Jarek M."/>
            <person name="Friedl T."/>
            <person name="Seufert S."/>
            <person name="Schumacher M."/>
            <person name="Overmann J."/>
            <person name="Neumann-Schaal M."/>
            <person name="Petersen J."/>
        </authorList>
    </citation>
    <scope>NUCLEOTIDE SEQUENCE [LARGE SCALE GENOMIC DNA]</scope>
    <source>
        <strain evidence="14 15">SAG 39.79</strain>
    </source>
</reference>
<keyword evidence="7" id="KW-0408">Iron</keyword>
<dbReference type="InterPro" id="IPR036942">
    <property type="entry name" value="Beta-barrel_TonB_sf"/>
</dbReference>
<evidence type="ECO:0000256" key="6">
    <source>
        <dbReference type="ARBA" id="ARBA00022729"/>
    </source>
</evidence>
<comment type="subcellular location">
    <subcellularLocation>
        <location evidence="1 12">Cell outer membrane</location>
        <topology evidence="1 12">Multi-pass membrane protein</topology>
    </subcellularLocation>
</comment>
<keyword evidence="5 12" id="KW-0812">Transmembrane</keyword>
<dbReference type="Gene3D" id="2.40.170.20">
    <property type="entry name" value="TonB-dependent receptor, beta-barrel domain"/>
    <property type="match status" value="1"/>
</dbReference>
<dbReference type="PROSITE" id="PS52016">
    <property type="entry name" value="TONB_DEPENDENT_REC_3"/>
    <property type="match status" value="1"/>
</dbReference>
<dbReference type="InterPro" id="IPR000531">
    <property type="entry name" value="Beta-barrel_TonB"/>
</dbReference>
<evidence type="ECO:0000256" key="2">
    <source>
        <dbReference type="ARBA" id="ARBA00022448"/>
    </source>
</evidence>
<comment type="caution">
    <text evidence="14">The sequence shown here is derived from an EMBL/GenBank/DDBJ whole genome shotgun (WGS) entry which is preliminary data.</text>
</comment>
<dbReference type="Proteomes" id="UP000282574">
    <property type="component" value="Unassembled WGS sequence"/>
</dbReference>
<dbReference type="SUPFAM" id="SSF56935">
    <property type="entry name" value="Porins"/>
    <property type="match status" value="1"/>
</dbReference>
<evidence type="ECO:0000259" key="13">
    <source>
        <dbReference type="Pfam" id="PF00593"/>
    </source>
</evidence>
<dbReference type="GO" id="GO:0009279">
    <property type="term" value="C:cell outer membrane"/>
    <property type="evidence" value="ECO:0007669"/>
    <property type="project" value="UniProtKB-SubCell"/>
</dbReference>
<accession>A0AB37UNX5</accession>
<dbReference type="AlphaFoldDB" id="A0AB37UNX5"/>
<keyword evidence="2 12" id="KW-0813">Transport</keyword>
<evidence type="ECO:0000256" key="11">
    <source>
        <dbReference type="ARBA" id="ARBA00023237"/>
    </source>
</evidence>
<keyword evidence="6" id="KW-0732">Signal</keyword>
<dbReference type="GO" id="GO:0015344">
    <property type="term" value="F:siderophore uptake transmembrane transporter activity"/>
    <property type="evidence" value="ECO:0007669"/>
    <property type="project" value="TreeGrafter"/>
</dbReference>
<proteinExistence type="inferred from homology"/>
<evidence type="ECO:0000313" key="14">
    <source>
        <dbReference type="EMBL" id="RUT13064.1"/>
    </source>
</evidence>
<name>A0AB37UNX5_9CYAN</name>
<evidence type="ECO:0000256" key="8">
    <source>
        <dbReference type="ARBA" id="ARBA00023065"/>
    </source>
</evidence>
<dbReference type="PANTHER" id="PTHR32552">
    <property type="entry name" value="FERRICHROME IRON RECEPTOR-RELATED"/>
    <property type="match status" value="1"/>
</dbReference>
<keyword evidence="9" id="KW-0798">TonB box</keyword>
<keyword evidence="4" id="KW-0410">Iron transport</keyword>
<evidence type="ECO:0000256" key="5">
    <source>
        <dbReference type="ARBA" id="ARBA00022692"/>
    </source>
</evidence>
<keyword evidence="15" id="KW-1185">Reference proteome</keyword>
<dbReference type="PANTHER" id="PTHR32552:SF68">
    <property type="entry name" value="FERRICHROME OUTER MEMBRANE TRANSPORTER_PHAGE RECEPTOR"/>
    <property type="match status" value="1"/>
</dbReference>
<evidence type="ECO:0000256" key="10">
    <source>
        <dbReference type="ARBA" id="ARBA00023136"/>
    </source>
</evidence>
<keyword evidence="3 12" id="KW-1134">Transmembrane beta strand</keyword>
<feature type="domain" description="TonB-dependent receptor-like beta-barrel" evidence="13">
    <location>
        <begin position="19"/>
        <end position="160"/>
    </location>
</feature>
<evidence type="ECO:0000256" key="3">
    <source>
        <dbReference type="ARBA" id="ARBA00022452"/>
    </source>
</evidence>
<keyword evidence="10 12" id="KW-0472">Membrane</keyword>
<dbReference type="InterPro" id="IPR039426">
    <property type="entry name" value="TonB-dep_rcpt-like"/>
</dbReference>
<evidence type="ECO:0000313" key="15">
    <source>
        <dbReference type="Proteomes" id="UP000282574"/>
    </source>
</evidence>
<gene>
    <name evidence="14" type="ORF">DSM107010_16200</name>
</gene>
<dbReference type="EMBL" id="RSCK01000009">
    <property type="protein sequence ID" value="RUT13064.1"/>
    <property type="molecule type" value="Genomic_DNA"/>
</dbReference>
<sequence length="186" mass="21067">MVLAYEKSRFHPSLTEEGLAAYQITRRNDLVEDPDDPDFQIQLGETRSQGIEFDLTGEPLPGLRLIANYAYTDAKITEDTRGFQDNQVANIPEHSGSLWAVYELQAGTLEGLGFGAGIFAADGISGDLENSYEIPGYLRTDALLYYRRDNWRVQLNFENLFDNEYFENSGRYGQPFTIRGRVSVTF</sequence>
<dbReference type="Pfam" id="PF00593">
    <property type="entry name" value="TonB_dep_Rec_b-barrel"/>
    <property type="match status" value="1"/>
</dbReference>
<comment type="similarity">
    <text evidence="12">Belongs to the TonB-dependent receptor family.</text>
</comment>
<organism evidence="14 15">
    <name type="scientific">Chroococcidiopsis cubana SAG 39.79</name>
    <dbReference type="NCBI Taxonomy" id="388085"/>
    <lineage>
        <taxon>Bacteria</taxon>
        <taxon>Bacillati</taxon>
        <taxon>Cyanobacteriota</taxon>
        <taxon>Cyanophyceae</taxon>
        <taxon>Chroococcidiopsidales</taxon>
        <taxon>Chroococcidiopsidaceae</taxon>
        <taxon>Chroococcidiopsis</taxon>
    </lineage>
</organism>
<protein>
    <recommendedName>
        <fullName evidence="13">TonB-dependent receptor-like beta-barrel domain-containing protein</fullName>
    </recommendedName>
</protein>
<evidence type="ECO:0000256" key="4">
    <source>
        <dbReference type="ARBA" id="ARBA00022496"/>
    </source>
</evidence>
<evidence type="ECO:0000256" key="9">
    <source>
        <dbReference type="ARBA" id="ARBA00023077"/>
    </source>
</evidence>
<evidence type="ECO:0000256" key="7">
    <source>
        <dbReference type="ARBA" id="ARBA00023004"/>
    </source>
</evidence>
<evidence type="ECO:0000256" key="1">
    <source>
        <dbReference type="ARBA" id="ARBA00004571"/>
    </source>
</evidence>